<dbReference type="InterPro" id="IPR007372">
    <property type="entry name" value="Lipid/polyisoprenoid-bd_YceI"/>
</dbReference>
<evidence type="ECO:0000256" key="1">
    <source>
        <dbReference type="SAM" id="SignalP"/>
    </source>
</evidence>
<evidence type="ECO:0000259" key="2">
    <source>
        <dbReference type="Pfam" id="PF04264"/>
    </source>
</evidence>
<dbReference type="RefSeq" id="WP_159455248.1">
    <property type="nucleotide sequence ID" value="NZ_FWZT01000005.1"/>
</dbReference>
<organism evidence="3 4">
    <name type="scientific">Pseudobacteriovorax antillogorgiicola</name>
    <dbReference type="NCBI Taxonomy" id="1513793"/>
    <lineage>
        <taxon>Bacteria</taxon>
        <taxon>Pseudomonadati</taxon>
        <taxon>Bdellovibrionota</taxon>
        <taxon>Oligoflexia</taxon>
        <taxon>Oligoflexales</taxon>
        <taxon>Pseudobacteriovoracaceae</taxon>
        <taxon>Pseudobacteriovorax</taxon>
    </lineage>
</organism>
<evidence type="ECO:0000313" key="4">
    <source>
        <dbReference type="Proteomes" id="UP000192907"/>
    </source>
</evidence>
<reference evidence="4" key="1">
    <citation type="submission" date="2017-04" db="EMBL/GenBank/DDBJ databases">
        <authorList>
            <person name="Varghese N."/>
            <person name="Submissions S."/>
        </authorList>
    </citation>
    <scope>NUCLEOTIDE SEQUENCE [LARGE SCALE GENOMIC DNA]</scope>
    <source>
        <strain evidence="4">RKEM611</strain>
    </source>
</reference>
<accession>A0A1Y6BP24</accession>
<feature type="chain" id="PRO_5010985862" evidence="1">
    <location>
        <begin position="24"/>
        <end position="200"/>
    </location>
</feature>
<dbReference type="Proteomes" id="UP000192907">
    <property type="component" value="Unassembled WGS sequence"/>
</dbReference>
<evidence type="ECO:0000313" key="3">
    <source>
        <dbReference type="EMBL" id="SMF12795.1"/>
    </source>
</evidence>
<proteinExistence type="predicted"/>
<dbReference type="EMBL" id="FWZT01000005">
    <property type="protein sequence ID" value="SMF12795.1"/>
    <property type="molecule type" value="Genomic_DNA"/>
</dbReference>
<feature type="signal peptide" evidence="1">
    <location>
        <begin position="1"/>
        <end position="23"/>
    </location>
</feature>
<gene>
    <name evidence="3" type="ORF">SAMN06296036_105195</name>
</gene>
<dbReference type="Gene3D" id="2.40.128.110">
    <property type="entry name" value="Lipid/polyisoprenoid-binding, YceI-like"/>
    <property type="match status" value="1"/>
</dbReference>
<dbReference type="Pfam" id="PF04264">
    <property type="entry name" value="YceI"/>
    <property type="match status" value="1"/>
</dbReference>
<keyword evidence="4" id="KW-1185">Reference proteome</keyword>
<dbReference type="STRING" id="1513793.SAMN06296036_105195"/>
<protein>
    <submittedName>
        <fullName evidence="3">YceI-like domain-containing protein</fullName>
    </submittedName>
</protein>
<dbReference type="AlphaFoldDB" id="A0A1Y6BP24"/>
<keyword evidence="1" id="KW-0732">Signal</keyword>
<name>A0A1Y6BP24_9BACT</name>
<feature type="domain" description="Lipid/polyisoprenoid-binding YceI-like" evidence="2">
    <location>
        <begin position="36"/>
        <end position="168"/>
    </location>
</feature>
<dbReference type="InterPro" id="IPR036761">
    <property type="entry name" value="TTHA0802/YceI-like_sf"/>
</dbReference>
<sequence length="200" mass="22000">MKAVKLGFLFATIALFLAPVSYGKTCYYQAPQKDFKVTWTGFKFTSKAPVSGSFDEVYLEQGKKAKSVKSLMNSLKVKIASASINSNLPARDKKLAMFIFGPIKNSGWVHGRVKKFDGKMATIELDLNGKKVALPFTVKQSSPSKYELKGQMTFAQFGMMSSFKAIADACKDLHTGPDKVAKTWEIVDLKVDVAVNESCS</sequence>